<dbReference type="STRING" id="27342.A0A0H2RKD2"/>
<dbReference type="EMBL" id="KQ085980">
    <property type="protein sequence ID" value="KLO12339.1"/>
    <property type="molecule type" value="Genomic_DNA"/>
</dbReference>
<dbReference type="Gene3D" id="3.40.50.720">
    <property type="entry name" value="NAD(P)-binding Rossmann-like Domain"/>
    <property type="match status" value="1"/>
</dbReference>
<dbReference type="FunCoup" id="A0A0H2RKD2">
    <property type="interactions" value="22"/>
</dbReference>
<keyword evidence="3" id="KW-1185">Reference proteome</keyword>
<dbReference type="FunFam" id="3.40.50.720:FF:000084">
    <property type="entry name" value="Short-chain dehydrogenase reductase"/>
    <property type="match status" value="1"/>
</dbReference>
<proteinExistence type="inferred from homology"/>
<dbReference type="SUPFAM" id="SSF51735">
    <property type="entry name" value="NAD(P)-binding Rossmann-fold domains"/>
    <property type="match status" value="1"/>
</dbReference>
<dbReference type="PANTHER" id="PTHR42760">
    <property type="entry name" value="SHORT-CHAIN DEHYDROGENASES/REDUCTASES FAMILY MEMBER"/>
    <property type="match status" value="1"/>
</dbReference>
<dbReference type="Proteomes" id="UP000053477">
    <property type="component" value="Unassembled WGS sequence"/>
</dbReference>
<accession>A0A0H2RKD2</accession>
<evidence type="ECO:0000313" key="3">
    <source>
        <dbReference type="Proteomes" id="UP000053477"/>
    </source>
</evidence>
<dbReference type="PANTHER" id="PTHR42760:SF121">
    <property type="entry name" value="3-OXOACYL-(ACYL-CARRIER-PROTEIN) REDUCTASE"/>
    <property type="match status" value="1"/>
</dbReference>
<dbReference type="InterPro" id="IPR036291">
    <property type="entry name" value="NAD(P)-bd_dom_sf"/>
</dbReference>
<dbReference type="InParanoid" id="A0A0H2RKD2"/>
<protein>
    <submittedName>
        <fullName evidence="2">NAD(P)-binding protein</fullName>
    </submittedName>
</protein>
<name>A0A0H2RKD2_9AGAM</name>
<dbReference type="InterPro" id="IPR002347">
    <property type="entry name" value="SDR_fam"/>
</dbReference>
<organism evidence="2 3">
    <name type="scientific">Schizopora paradoxa</name>
    <dbReference type="NCBI Taxonomy" id="27342"/>
    <lineage>
        <taxon>Eukaryota</taxon>
        <taxon>Fungi</taxon>
        <taxon>Dikarya</taxon>
        <taxon>Basidiomycota</taxon>
        <taxon>Agaricomycotina</taxon>
        <taxon>Agaricomycetes</taxon>
        <taxon>Hymenochaetales</taxon>
        <taxon>Schizoporaceae</taxon>
        <taxon>Schizopora</taxon>
    </lineage>
</organism>
<dbReference type="GO" id="GO:0006633">
    <property type="term" value="P:fatty acid biosynthetic process"/>
    <property type="evidence" value="ECO:0007669"/>
    <property type="project" value="TreeGrafter"/>
</dbReference>
<dbReference type="GO" id="GO:0016616">
    <property type="term" value="F:oxidoreductase activity, acting on the CH-OH group of donors, NAD or NADP as acceptor"/>
    <property type="evidence" value="ECO:0007669"/>
    <property type="project" value="TreeGrafter"/>
</dbReference>
<dbReference type="PRINTS" id="PR00080">
    <property type="entry name" value="SDRFAMILY"/>
</dbReference>
<comment type="similarity">
    <text evidence="1">Belongs to the short-chain dehydrogenases/reductases (SDR) family.</text>
</comment>
<evidence type="ECO:0000313" key="2">
    <source>
        <dbReference type="EMBL" id="KLO12339.1"/>
    </source>
</evidence>
<evidence type="ECO:0000256" key="1">
    <source>
        <dbReference type="ARBA" id="ARBA00006484"/>
    </source>
</evidence>
<reference evidence="2 3" key="1">
    <citation type="submission" date="2015-04" db="EMBL/GenBank/DDBJ databases">
        <title>Complete genome sequence of Schizopora paradoxa KUC8140, a cosmopolitan wood degrader in East Asia.</title>
        <authorList>
            <consortium name="DOE Joint Genome Institute"/>
            <person name="Min B."/>
            <person name="Park H."/>
            <person name="Jang Y."/>
            <person name="Kim J.-J."/>
            <person name="Kim K.H."/>
            <person name="Pangilinan J."/>
            <person name="Lipzen A."/>
            <person name="Riley R."/>
            <person name="Grigoriev I.V."/>
            <person name="Spatafora J.W."/>
            <person name="Choi I.-G."/>
        </authorList>
    </citation>
    <scope>NUCLEOTIDE SEQUENCE [LARGE SCALE GENOMIC DNA]</scope>
    <source>
        <strain evidence="2 3">KUC8140</strain>
    </source>
</reference>
<dbReference type="PRINTS" id="PR00081">
    <property type="entry name" value="GDHRDH"/>
</dbReference>
<dbReference type="Pfam" id="PF13561">
    <property type="entry name" value="adh_short_C2"/>
    <property type="match status" value="1"/>
</dbReference>
<dbReference type="AlphaFoldDB" id="A0A0H2RKD2"/>
<gene>
    <name evidence="2" type="ORF">SCHPADRAFT_905248</name>
</gene>
<dbReference type="GO" id="GO:0048038">
    <property type="term" value="F:quinone binding"/>
    <property type="evidence" value="ECO:0007669"/>
    <property type="project" value="TreeGrafter"/>
</dbReference>
<dbReference type="OrthoDB" id="498125at2759"/>
<sequence>MRKTAVVTGSAQGIGRSIALRLAADGMNVTLNDLPSNQQKLKELALEITDAHSSKDPIDRPGVLVSVGDVSVSTEVQNMVKETVSAFGSLDVMVANAGIMLMGQLHDVNESDWDKVISVNLRGTMLCFKYAAQQMISQGKGGCLLAASSVGGRKGYFACSAYCASKFAIRGLVQSSALELGKHEIRVNAYAPGFIDTDMGRGAADYLKIDFHKTAGATPLGRSGNATDISNVVSFLASPDASFVTGQTYGVCGGTLLD</sequence>